<dbReference type="SUPFAM" id="SSF47336">
    <property type="entry name" value="ACP-like"/>
    <property type="match status" value="1"/>
</dbReference>
<reference evidence="6 7" key="1">
    <citation type="submission" date="2018-03" db="EMBL/GenBank/DDBJ databases">
        <title>Draft genome sequence of Rohu Carp (Labeo rohita).</title>
        <authorList>
            <person name="Das P."/>
            <person name="Kushwaha B."/>
            <person name="Joshi C.G."/>
            <person name="Kumar D."/>
            <person name="Nagpure N.S."/>
            <person name="Sahoo L."/>
            <person name="Das S.P."/>
            <person name="Bit A."/>
            <person name="Patnaik S."/>
            <person name="Meher P.K."/>
            <person name="Jayasankar P."/>
            <person name="Koringa P.G."/>
            <person name="Patel N.V."/>
            <person name="Hinsu A.T."/>
            <person name="Kumar R."/>
            <person name="Pandey M."/>
            <person name="Agarwal S."/>
            <person name="Srivastava S."/>
            <person name="Singh M."/>
            <person name="Iquebal M.A."/>
            <person name="Jaiswal S."/>
            <person name="Angadi U.B."/>
            <person name="Kumar N."/>
            <person name="Raza M."/>
            <person name="Shah T.M."/>
            <person name="Rai A."/>
            <person name="Jena J.K."/>
        </authorList>
    </citation>
    <scope>NUCLEOTIDE SEQUENCE [LARGE SCALE GENOMIC DNA]</scope>
    <source>
        <strain evidence="6">DASCIFA01</strain>
        <tissue evidence="6">Testis</tissue>
    </source>
</reference>
<evidence type="ECO:0000259" key="5">
    <source>
        <dbReference type="PROSITE" id="PS52004"/>
    </source>
</evidence>
<organism evidence="6 7">
    <name type="scientific">Labeo rohita</name>
    <name type="common">Indian major carp</name>
    <name type="synonym">Cyprinus rohita</name>
    <dbReference type="NCBI Taxonomy" id="84645"/>
    <lineage>
        <taxon>Eukaryota</taxon>
        <taxon>Metazoa</taxon>
        <taxon>Chordata</taxon>
        <taxon>Craniata</taxon>
        <taxon>Vertebrata</taxon>
        <taxon>Euteleostomi</taxon>
        <taxon>Actinopterygii</taxon>
        <taxon>Neopterygii</taxon>
        <taxon>Teleostei</taxon>
        <taxon>Ostariophysi</taxon>
        <taxon>Cypriniformes</taxon>
        <taxon>Cyprinidae</taxon>
        <taxon>Labeoninae</taxon>
        <taxon>Labeonini</taxon>
        <taxon>Labeo</taxon>
    </lineage>
</organism>
<dbReference type="PROSITE" id="PS00606">
    <property type="entry name" value="KS3_1"/>
    <property type="match status" value="1"/>
</dbReference>
<dbReference type="InterPro" id="IPR013968">
    <property type="entry name" value="PKS_KR"/>
</dbReference>
<keyword evidence="1" id="KW-0596">Phosphopantetheine</keyword>
<dbReference type="PANTHER" id="PTHR43775">
    <property type="entry name" value="FATTY ACID SYNTHASE"/>
    <property type="match status" value="1"/>
</dbReference>
<dbReference type="Gene3D" id="3.40.50.720">
    <property type="entry name" value="NAD(P)-binding Rossmann-like Domain"/>
    <property type="match status" value="1"/>
</dbReference>
<evidence type="ECO:0000256" key="3">
    <source>
        <dbReference type="ARBA" id="ARBA00022679"/>
    </source>
</evidence>
<dbReference type="Pfam" id="PF02801">
    <property type="entry name" value="Ketoacyl-synt_C"/>
    <property type="match status" value="1"/>
</dbReference>
<dbReference type="CDD" id="cd00833">
    <property type="entry name" value="PKS"/>
    <property type="match status" value="1"/>
</dbReference>
<dbReference type="GO" id="GO:0006633">
    <property type="term" value="P:fatty acid biosynthetic process"/>
    <property type="evidence" value="ECO:0007669"/>
    <property type="project" value="InterPro"/>
</dbReference>
<dbReference type="Proteomes" id="UP000290572">
    <property type="component" value="Unassembled WGS sequence"/>
</dbReference>
<dbReference type="CDD" id="cd05274">
    <property type="entry name" value="KR_FAS_SDR_x"/>
    <property type="match status" value="1"/>
</dbReference>
<dbReference type="PROSITE" id="PS52004">
    <property type="entry name" value="KS3_2"/>
    <property type="match status" value="1"/>
</dbReference>
<gene>
    <name evidence="6" type="ORF">ROHU_010746</name>
</gene>
<dbReference type="InterPro" id="IPR014031">
    <property type="entry name" value="Ketoacyl_synth_C"/>
</dbReference>
<protein>
    <submittedName>
        <fullName evidence="6">Putative polyketide synthase 16</fullName>
    </submittedName>
</protein>
<evidence type="ECO:0000256" key="1">
    <source>
        <dbReference type="ARBA" id="ARBA00022450"/>
    </source>
</evidence>
<dbReference type="SMART" id="SM00822">
    <property type="entry name" value="PKS_KR"/>
    <property type="match status" value="1"/>
</dbReference>
<keyword evidence="2" id="KW-0597">Phosphoprotein</keyword>
<dbReference type="InterPro" id="IPR009081">
    <property type="entry name" value="PP-bd_ACP"/>
</dbReference>
<dbReference type="InterPro" id="IPR057326">
    <property type="entry name" value="KR_dom"/>
</dbReference>
<dbReference type="GO" id="GO:0004315">
    <property type="term" value="F:3-oxoacyl-[acyl-carrier-protein] synthase activity"/>
    <property type="evidence" value="ECO:0007669"/>
    <property type="project" value="InterPro"/>
</dbReference>
<dbReference type="InterPro" id="IPR014030">
    <property type="entry name" value="Ketoacyl_synth_N"/>
</dbReference>
<dbReference type="InterPro" id="IPR016039">
    <property type="entry name" value="Thiolase-like"/>
</dbReference>
<dbReference type="AlphaFoldDB" id="A0A498LR90"/>
<dbReference type="Pfam" id="PF08659">
    <property type="entry name" value="KR"/>
    <property type="match status" value="1"/>
</dbReference>
<keyword evidence="3" id="KW-0808">Transferase</keyword>
<keyword evidence="7" id="KW-1185">Reference proteome</keyword>
<dbReference type="Pfam" id="PF00109">
    <property type="entry name" value="ketoacyl-synt"/>
    <property type="match status" value="1"/>
</dbReference>
<sequence length="724" mass="79668">MDDVEIAVVGIGCHFPGGEGLENFWRVLINGENCAVEIPNDRFNLSQWYDPDESKTGKTYTAKAALIDGLNEFDHKFFGITNAETITMDPQHKLLLQCTYRALEDSGIPMEKASGMRTGVFLGLMNRDFELGSVRINPKHINHTNATGAAMSIAANRISYIFNFTGPSLSIDCACSSSLVALHLACQAIKQGDCDMALCGGVTCILEPTLFVTLSKAKMISSDGTSKPFSSKANGYGRGEGCGVILLKPLKKALEDHDHIWGIISKTAVNQDGHSVSPITKPSMVQQEELLRKIYSTETELTSVQYIEAHGTGTPIGDPIEAESQSYFRCRILPIIILNSKDKNQLSDIPVLPRPRLFKANSVYIVTGGLTGLGFETVKFIAQKGGGNIVILSRSNPTPQMQQEISELSSRYGSVIKSLPCDVSVSEQVDQTIGSIGKLFPSSPIKGVFHSAVVLHDGLIERLDKTLYEKVMRPKVNGVLNLHRATIHCNLDYFVCYSSIAAFIGNASQTNYAAANTFLDTFCQYRRNIGLSGQSINWGALNLGLLLNKVHVQKFLEARGIMLLEIPEIHESLEQCLLINKPQQVVCKFNFKNNWNNILSQNKALNVRMFKIAQEAISKAGVNMSKPEKPMTSSSPRDCLRFMIGETTGVEMDELNDDVHLFDLGIDSMLAMTLQNLIFSDRGVNVPLVTLLDPNSTLSTLIKILEESCVDKYESENEIKSTYL</sequence>
<dbReference type="PROSITE" id="PS50075">
    <property type="entry name" value="CARRIER"/>
    <property type="match status" value="1"/>
</dbReference>
<dbReference type="PANTHER" id="PTHR43775:SF37">
    <property type="entry name" value="SI:DKEY-61P9.11"/>
    <property type="match status" value="1"/>
</dbReference>
<feature type="domain" description="Ketosynthase family 3 (KS3)" evidence="5">
    <location>
        <begin position="3"/>
        <end position="394"/>
    </location>
</feature>
<comment type="caution">
    <text evidence="6">The sequence shown here is derived from an EMBL/GenBank/DDBJ whole genome shotgun (WGS) entry which is preliminary data.</text>
</comment>
<evidence type="ECO:0000256" key="2">
    <source>
        <dbReference type="ARBA" id="ARBA00022553"/>
    </source>
</evidence>
<dbReference type="GO" id="GO:0004312">
    <property type="term" value="F:fatty acid synthase activity"/>
    <property type="evidence" value="ECO:0007669"/>
    <property type="project" value="TreeGrafter"/>
</dbReference>
<evidence type="ECO:0000259" key="4">
    <source>
        <dbReference type="PROSITE" id="PS50075"/>
    </source>
</evidence>
<dbReference type="EMBL" id="QBIY01013162">
    <property type="protein sequence ID" value="RXN10919.1"/>
    <property type="molecule type" value="Genomic_DNA"/>
</dbReference>
<dbReference type="SUPFAM" id="SSF53901">
    <property type="entry name" value="Thiolase-like"/>
    <property type="match status" value="2"/>
</dbReference>
<dbReference type="InterPro" id="IPR036736">
    <property type="entry name" value="ACP-like_sf"/>
</dbReference>
<dbReference type="SUPFAM" id="SSF51735">
    <property type="entry name" value="NAD(P)-binding Rossmann-fold domains"/>
    <property type="match status" value="1"/>
</dbReference>
<dbReference type="InterPro" id="IPR018201">
    <property type="entry name" value="Ketoacyl_synth_AS"/>
</dbReference>
<dbReference type="SMART" id="SM00825">
    <property type="entry name" value="PKS_KS"/>
    <property type="match status" value="1"/>
</dbReference>
<dbReference type="Gene3D" id="1.10.1200.10">
    <property type="entry name" value="ACP-like"/>
    <property type="match status" value="1"/>
</dbReference>
<name>A0A498LR90_LABRO</name>
<dbReference type="InterPro" id="IPR036291">
    <property type="entry name" value="NAD(P)-bd_dom_sf"/>
</dbReference>
<dbReference type="Pfam" id="PF00550">
    <property type="entry name" value="PP-binding"/>
    <property type="match status" value="1"/>
</dbReference>
<dbReference type="InterPro" id="IPR050091">
    <property type="entry name" value="PKS_NRPS_Biosynth_Enz"/>
</dbReference>
<dbReference type="STRING" id="84645.A0A498LR90"/>
<evidence type="ECO:0000313" key="7">
    <source>
        <dbReference type="Proteomes" id="UP000290572"/>
    </source>
</evidence>
<accession>A0A498LR90</accession>
<proteinExistence type="predicted"/>
<dbReference type="Gene3D" id="3.40.47.10">
    <property type="match status" value="1"/>
</dbReference>
<feature type="domain" description="Carrier" evidence="4">
    <location>
        <begin position="634"/>
        <end position="709"/>
    </location>
</feature>
<evidence type="ECO:0000313" key="6">
    <source>
        <dbReference type="EMBL" id="RXN10919.1"/>
    </source>
</evidence>
<dbReference type="InterPro" id="IPR020841">
    <property type="entry name" value="PKS_Beta-ketoAc_synthase_dom"/>
</dbReference>